<evidence type="ECO:0000256" key="8">
    <source>
        <dbReference type="ARBA" id="ARBA00023034"/>
    </source>
</evidence>
<keyword evidence="12" id="KW-0175">Coiled coil</keyword>
<evidence type="ECO:0000256" key="5">
    <source>
        <dbReference type="ARBA" id="ARBA00022737"/>
    </source>
</evidence>
<evidence type="ECO:0000259" key="15">
    <source>
        <dbReference type="Pfam" id="PF16381"/>
    </source>
</evidence>
<reference evidence="16" key="1">
    <citation type="submission" date="2022-10" db="EMBL/GenBank/DDBJ databases">
        <title>Novel sulphate-reducing endosymbionts in the free-living metamonad Anaeramoeba.</title>
        <authorList>
            <person name="Jerlstrom-Hultqvist J."/>
            <person name="Cepicka I."/>
            <person name="Gallot-Lavallee L."/>
            <person name="Salas-Leiva D."/>
            <person name="Curtis B.A."/>
            <person name="Zahonova K."/>
            <person name="Pipaliya S."/>
            <person name="Dacks J."/>
            <person name="Roger A.J."/>
        </authorList>
    </citation>
    <scope>NUCLEOTIDE SEQUENCE</scope>
    <source>
        <strain evidence="16">BMAN</strain>
    </source>
</reference>
<keyword evidence="6 11" id="KW-0931">ER-Golgi transport</keyword>
<dbReference type="PANTHER" id="PTHR10261">
    <property type="entry name" value="COATOMER SUBUNIT GAMMA"/>
    <property type="match status" value="1"/>
</dbReference>
<dbReference type="Pfam" id="PF01602">
    <property type="entry name" value="Adaptin_N"/>
    <property type="match status" value="1"/>
</dbReference>
<dbReference type="Proteomes" id="UP001149090">
    <property type="component" value="Unassembled WGS sequence"/>
</dbReference>
<dbReference type="InterPro" id="IPR016024">
    <property type="entry name" value="ARM-type_fold"/>
</dbReference>
<dbReference type="SUPFAM" id="SSF48371">
    <property type="entry name" value="ARM repeat"/>
    <property type="match status" value="1"/>
</dbReference>
<protein>
    <recommendedName>
        <fullName evidence="11">Coatomer subunit gamma</fullName>
    </recommendedName>
</protein>
<keyword evidence="5" id="KW-0677">Repeat</keyword>
<dbReference type="InterPro" id="IPR011989">
    <property type="entry name" value="ARM-like"/>
</dbReference>
<evidence type="ECO:0000256" key="11">
    <source>
        <dbReference type="PIRNR" id="PIRNR037093"/>
    </source>
</evidence>
<dbReference type="AlphaFoldDB" id="A0A9Q0LN40"/>
<evidence type="ECO:0000259" key="13">
    <source>
        <dbReference type="Pfam" id="PF01602"/>
    </source>
</evidence>
<dbReference type="GO" id="GO:0005783">
    <property type="term" value="C:endoplasmic reticulum"/>
    <property type="evidence" value="ECO:0007669"/>
    <property type="project" value="TreeGrafter"/>
</dbReference>
<comment type="subcellular location">
    <subcellularLocation>
        <location evidence="11">Cytoplasm</location>
    </subcellularLocation>
    <subcellularLocation>
        <location evidence="1 11">Golgi apparatus membrane</location>
        <topology evidence="1 11">Peripheral membrane protein</topology>
        <orientation evidence="1 11">Cytoplasmic side</orientation>
    </subcellularLocation>
    <subcellularLocation>
        <location evidence="11">Cytoplasmic vesicle</location>
        <location evidence="11">COPI-coated vesicle membrane</location>
        <topology evidence="11">Peripheral membrane protein</topology>
        <orientation evidence="11">Cytoplasmic side</orientation>
    </subcellularLocation>
</comment>
<feature type="domain" description="Clathrin/coatomer adaptor adaptin-like N-terminal" evidence="13">
    <location>
        <begin position="24"/>
        <end position="570"/>
    </location>
</feature>
<evidence type="ECO:0000256" key="7">
    <source>
        <dbReference type="ARBA" id="ARBA00022927"/>
    </source>
</evidence>
<dbReference type="FunFam" id="2.60.40.1480:FF:000001">
    <property type="entry name" value="Coatomer subunit gamma"/>
    <property type="match status" value="1"/>
</dbReference>
<dbReference type="GO" id="GO:0009306">
    <property type="term" value="P:protein secretion"/>
    <property type="evidence" value="ECO:0007669"/>
    <property type="project" value="TreeGrafter"/>
</dbReference>
<dbReference type="GO" id="GO:0005198">
    <property type="term" value="F:structural molecule activity"/>
    <property type="evidence" value="ECO:0007669"/>
    <property type="project" value="InterPro"/>
</dbReference>
<dbReference type="GO" id="GO:0006891">
    <property type="term" value="P:intra-Golgi vesicle-mediated transport"/>
    <property type="evidence" value="ECO:0007669"/>
    <property type="project" value="TreeGrafter"/>
</dbReference>
<dbReference type="SUPFAM" id="SSF49348">
    <property type="entry name" value="Clathrin adaptor appendage domain"/>
    <property type="match status" value="1"/>
</dbReference>
<dbReference type="OrthoDB" id="1074925at2759"/>
<keyword evidence="9 11" id="KW-0472">Membrane</keyword>
<feature type="domain" description="Coatomer gamma subunit appendage Ig-like subdomain" evidence="14">
    <location>
        <begin position="632"/>
        <end position="771"/>
    </location>
</feature>
<sequence length="889" mass="102219">MSQNQKEFQKNELPFIGLNPTAVFQEAKMFDDTKIKPKECAQVLTKILYVLSQGYINKMTKTEATNLFFGITKLFQSNDLILRRMCYLVLKELSKKSEDVIMITQSLTKDMNSKSTVLKANAIKVLSEILETNMLTYIEKYIKQMIVHKDSHISSAALSSAHHIFTRAPEIVRKWIGEIQEAIHSQNEFVQYLALGLLFKIKQKDKLAVRKLVITMISSKSIIKSPFTHMILIRQIKESILLESEEDKRRLYFDYLSNCLKQRSEIVVLEVAKIMYFLRLEKPNLVPKSELLLTITALQLLLDEKSLLIISALRVIEDFSKLEPILVSTINKNIQKLVENPNLQIATLAVTTLLKTGNEESIDGLLEIITKIFDRISESFKLTIIRAIKILTIKFPKKSQSLFQFLLRAISGNGDYEYKSTVVDSLNDIIENVPENIPRVLSVLCEVIEDCEYNNLSIKIIHLLGNLIPKSKEPEKFIRYIFNRTLLEEPHVRASAITALAKIAGIGIKSNNILKDNQNQKEKEKEKENSNLKSLKEIRSRIIPLIKQCLNDEDDEVRDRAVFYYNIIQEEEDKASKLLLDPLPVSLDSIEQYLLNYKRNSLTDEININEFNEIIIPQEKEKKEVKKEKSPLEDIPKEFQSLGIPFTISSPLSLTEKETEYVVECSKFIFPGFILFKFDCTNTIEDQLLSKVKVEMTPTNKEFSLEKQIEIPKLEYDKKQTGFICFKTNKEFPVGSFTNTLHFVSQTFDTTLNDVVDDGFEDEYQLEDINIIISDYIQKIQENNFEEKWKNLEDKFESNNKVTLSAFKSINEAVENICEFLGLAACKNTDKVNDPKSQNHILLLSGKFLGNIDILAFAKLKFIENEGVLLEIKVRSTNQLVCESIINAI</sequence>
<keyword evidence="4 11" id="KW-0963">Cytoplasm</keyword>
<dbReference type="Gene3D" id="1.25.10.10">
    <property type="entry name" value="Leucine-rich Repeat Variant"/>
    <property type="match status" value="2"/>
</dbReference>
<dbReference type="InterPro" id="IPR013040">
    <property type="entry name" value="Coatomer_gsu_app_Ig-like_dom"/>
</dbReference>
<dbReference type="FunFam" id="3.30.310.10:FF:000011">
    <property type="entry name" value="Coatomer subunit gamma"/>
    <property type="match status" value="1"/>
</dbReference>
<evidence type="ECO:0000256" key="1">
    <source>
        <dbReference type="ARBA" id="ARBA00004255"/>
    </source>
</evidence>
<comment type="subunit">
    <text evidence="11">Oligomeric complex.</text>
</comment>
<dbReference type="Pfam" id="PF08752">
    <property type="entry name" value="COP-gamma_platf"/>
    <property type="match status" value="1"/>
</dbReference>
<dbReference type="Pfam" id="PF16381">
    <property type="entry name" value="Coatomer_g_Cpla"/>
    <property type="match status" value="1"/>
</dbReference>
<dbReference type="OMA" id="DFIEDCE"/>
<accession>A0A9Q0LN40</accession>
<dbReference type="GO" id="GO:0006888">
    <property type="term" value="P:endoplasmic reticulum to Golgi vesicle-mediated transport"/>
    <property type="evidence" value="ECO:0007669"/>
    <property type="project" value="TreeGrafter"/>
</dbReference>
<comment type="function">
    <text evidence="11">The coatomer is a cytosolic protein complex that binds to dilysine motifs and reversibly associates with Golgi non-clathrin-coated vesicles, which further mediate biosynthetic protein transport from the ER, via the Golgi up to the trans Golgi network. Coatomer complex is required for budding from Golgi membranes, and is essential for the retrograde Golgi-to-ER transport of dilysine-tagged proteins.</text>
</comment>
<evidence type="ECO:0000256" key="6">
    <source>
        <dbReference type="ARBA" id="ARBA00022892"/>
    </source>
</evidence>
<dbReference type="Gene3D" id="3.30.310.10">
    <property type="entry name" value="TATA-Binding Protein"/>
    <property type="match status" value="1"/>
</dbReference>
<evidence type="ECO:0000259" key="14">
    <source>
        <dbReference type="Pfam" id="PF08752"/>
    </source>
</evidence>
<evidence type="ECO:0000256" key="10">
    <source>
        <dbReference type="ARBA" id="ARBA00023329"/>
    </source>
</evidence>
<keyword evidence="3 11" id="KW-0813">Transport</keyword>
<evidence type="ECO:0000256" key="9">
    <source>
        <dbReference type="ARBA" id="ARBA00023136"/>
    </source>
</evidence>
<dbReference type="GO" id="GO:0005793">
    <property type="term" value="C:endoplasmic reticulum-Golgi intermediate compartment"/>
    <property type="evidence" value="ECO:0007669"/>
    <property type="project" value="TreeGrafter"/>
</dbReference>
<dbReference type="InterPro" id="IPR002553">
    <property type="entry name" value="Clathrin/coatomer_adapt-like_N"/>
</dbReference>
<dbReference type="PIRSF" id="PIRSF037093">
    <property type="entry name" value="Coatomer_gamma_subunit"/>
    <property type="match status" value="1"/>
</dbReference>
<dbReference type="InterPro" id="IPR009028">
    <property type="entry name" value="Coatomer/calthrin_app_sub_C"/>
</dbReference>
<evidence type="ECO:0000313" key="17">
    <source>
        <dbReference type="Proteomes" id="UP001149090"/>
    </source>
</evidence>
<keyword evidence="17" id="KW-1185">Reference proteome</keyword>
<dbReference type="Gene3D" id="2.60.40.1480">
    <property type="entry name" value="Coatomer, gamma subunit, appendage domain"/>
    <property type="match status" value="1"/>
</dbReference>
<gene>
    <name evidence="16" type="ORF">M0811_07394</name>
</gene>
<dbReference type="GO" id="GO:0000139">
    <property type="term" value="C:Golgi membrane"/>
    <property type="evidence" value="ECO:0007669"/>
    <property type="project" value="UniProtKB-SubCell"/>
</dbReference>
<comment type="caution">
    <text evidence="16">The sequence shown here is derived from an EMBL/GenBank/DDBJ whole genome shotgun (WGS) entry which is preliminary data.</text>
</comment>
<dbReference type="PANTHER" id="PTHR10261:SF0">
    <property type="entry name" value="COATOMER SUBUNIT GAMMA-2"/>
    <property type="match status" value="1"/>
</dbReference>
<dbReference type="SUPFAM" id="SSF55711">
    <property type="entry name" value="Subdomain of clathrin and coatomer appendage domain"/>
    <property type="match status" value="1"/>
</dbReference>
<dbReference type="InterPro" id="IPR037067">
    <property type="entry name" value="Coatomer_gsu_app_sf"/>
</dbReference>
<dbReference type="InterPro" id="IPR013041">
    <property type="entry name" value="Clathrin_app_Ig-like_sf"/>
</dbReference>
<evidence type="ECO:0000256" key="3">
    <source>
        <dbReference type="ARBA" id="ARBA00022448"/>
    </source>
</evidence>
<name>A0A9Q0LN40_ANAIG</name>
<dbReference type="GO" id="GO:0030126">
    <property type="term" value="C:COPI vesicle coat"/>
    <property type="evidence" value="ECO:0007669"/>
    <property type="project" value="InterPro"/>
</dbReference>
<dbReference type="GO" id="GO:0006886">
    <property type="term" value="P:intracellular protein transport"/>
    <property type="evidence" value="ECO:0007669"/>
    <property type="project" value="InterPro"/>
</dbReference>
<comment type="similarity">
    <text evidence="2 11">Belongs to the COPG family.</text>
</comment>
<proteinExistence type="inferred from homology"/>
<dbReference type="InterPro" id="IPR012295">
    <property type="entry name" value="TBP_dom_sf"/>
</dbReference>
<keyword evidence="8 11" id="KW-0333">Golgi apparatus</keyword>
<evidence type="ECO:0000256" key="12">
    <source>
        <dbReference type="SAM" id="Coils"/>
    </source>
</evidence>
<dbReference type="EMBL" id="JAPDFW010000065">
    <property type="protein sequence ID" value="KAJ5075424.1"/>
    <property type="molecule type" value="Genomic_DNA"/>
</dbReference>
<feature type="coiled-coil region" evidence="12">
    <location>
        <begin position="511"/>
        <end position="538"/>
    </location>
</feature>
<evidence type="ECO:0000256" key="4">
    <source>
        <dbReference type="ARBA" id="ARBA00022490"/>
    </source>
</evidence>
<dbReference type="InterPro" id="IPR032154">
    <property type="entry name" value="Coatomer_g_Cpla"/>
</dbReference>
<feature type="domain" description="Coatomer subunit gamma C-terminal" evidence="15">
    <location>
        <begin position="774"/>
        <end position="889"/>
    </location>
</feature>
<organism evidence="16 17">
    <name type="scientific">Anaeramoeba ignava</name>
    <name type="common">Anaerobic marine amoeba</name>
    <dbReference type="NCBI Taxonomy" id="1746090"/>
    <lineage>
        <taxon>Eukaryota</taxon>
        <taxon>Metamonada</taxon>
        <taxon>Anaeramoebidae</taxon>
        <taxon>Anaeramoeba</taxon>
    </lineage>
</organism>
<evidence type="ECO:0000256" key="2">
    <source>
        <dbReference type="ARBA" id="ARBA00010720"/>
    </source>
</evidence>
<keyword evidence="10 11" id="KW-0968">Cytoplasmic vesicle</keyword>
<dbReference type="InterPro" id="IPR017106">
    <property type="entry name" value="Coatomer_gsu"/>
</dbReference>
<keyword evidence="7 11" id="KW-0653">Protein transport</keyword>
<evidence type="ECO:0000313" key="16">
    <source>
        <dbReference type="EMBL" id="KAJ5075424.1"/>
    </source>
</evidence>